<dbReference type="GO" id="GO:0005886">
    <property type="term" value="C:plasma membrane"/>
    <property type="evidence" value="ECO:0007669"/>
    <property type="project" value="TreeGrafter"/>
</dbReference>
<evidence type="ECO:0000313" key="3">
    <source>
        <dbReference type="EMBL" id="TDU28635.1"/>
    </source>
</evidence>
<dbReference type="PANTHER" id="PTHR30336:SF6">
    <property type="entry name" value="INTEGRAL MEMBRANE PROTEIN"/>
    <property type="match status" value="1"/>
</dbReference>
<accession>A0A4S3KAT9</accession>
<keyword evidence="4" id="KW-1185">Reference proteome</keyword>
<dbReference type="AlphaFoldDB" id="A0A4S3KAT9"/>
<evidence type="ECO:0000256" key="1">
    <source>
        <dbReference type="SAM" id="MobiDB-lite"/>
    </source>
</evidence>
<dbReference type="Pfam" id="PF02698">
    <property type="entry name" value="DUF218"/>
    <property type="match status" value="1"/>
</dbReference>
<evidence type="ECO:0000259" key="2">
    <source>
        <dbReference type="Pfam" id="PF02698"/>
    </source>
</evidence>
<dbReference type="OrthoDB" id="9782395at2"/>
<proteinExistence type="predicted"/>
<gene>
    <name evidence="3" type="ORF">DFR24_3010</name>
</gene>
<comment type="caution">
    <text evidence="3">The sequence shown here is derived from an EMBL/GenBank/DDBJ whole genome shotgun (WGS) entry which is preliminary data.</text>
</comment>
<dbReference type="PANTHER" id="PTHR30336">
    <property type="entry name" value="INNER MEMBRANE PROTEIN, PROBABLE PERMEASE"/>
    <property type="match status" value="1"/>
</dbReference>
<dbReference type="RefSeq" id="WP_133882168.1">
    <property type="nucleotide sequence ID" value="NZ_MWIN01000002.1"/>
</dbReference>
<dbReference type="CDD" id="cd06259">
    <property type="entry name" value="YdcF-like"/>
    <property type="match status" value="1"/>
</dbReference>
<organism evidence="3 4">
    <name type="scientific">Panacagrimonas perspica</name>
    <dbReference type="NCBI Taxonomy" id="381431"/>
    <lineage>
        <taxon>Bacteria</taxon>
        <taxon>Pseudomonadati</taxon>
        <taxon>Pseudomonadota</taxon>
        <taxon>Gammaproteobacteria</taxon>
        <taxon>Nevskiales</taxon>
        <taxon>Nevskiaceae</taxon>
        <taxon>Panacagrimonas</taxon>
    </lineage>
</organism>
<feature type="domain" description="DUF218" evidence="2">
    <location>
        <begin position="40"/>
        <end position="163"/>
    </location>
</feature>
<dbReference type="InterPro" id="IPR003848">
    <property type="entry name" value="DUF218"/>
</dbReference>
<sequence>MLFWWSLGLFTLFVVLCNRWVINSTDAYLYTNYALLPENDVGIVLGTSSYTREGESNPQFNERLRAAAELYRMGKVKHLIVSGSNPSENYNEPKRMRQALVKAGVPEKVITMDFAGFRTLDSLARAQHVFGVTRCTIITQRYHAYRAVFLGKKLGMRVAAFVAPAGPNLDYGRRNPPREILARVKAVLDLFVLRTKPRFLGAPEPIEMRPEVQLLPPPDSMQPDDSSVPPAAPSPSLPPRREST</sequence>
<name>A0A4S3KAT9_9GAMM</name>
<dbReference type="Proteomes" id="UP000295341">
    <property type="component" value="Unassembled WGS sequence"/>
</dbReference>
<protein>
    <submittedName>
        <fullName evidence="3">SanA protein</fullName>
    </submittedName>
</protein>
<feature type="region of interest" description="Disordered" evidence="1">
    <location>
        <begin position="204"/>
        <end position="244"/>
    </location>
</feature>
<dbReference type="InterPro" id="IPR051599">
    <property type="entry name" value="Cell_Envelope_Assoc"/>
</dbReference>
<evidence type="ECO:0000313" key="4">
    <source>
        <dbReference type="Proteomes" id="UP000295341"/>
    </source>
</evidence>
<dbReference type="EMBL" id="SOBT01000009">
    <property type="protein sequence ID" value="TDU28635.1"/>
    <property type="molecule type" value="Genomic_DNA"/>
</dbReference>
<reference evidence="3 4" key="1">
    <citation type="submission" date="2019-03" db="EMBL/GenBank/DDBJ databases">
        <title>Genomic Encyclopedia of Type Strains, Phase IV (KMG-IV): sequencing the most valuable type-strain genomes for metagenomic binning, comparative biology and taxonomic classification.</title>
        <authorList>
            <person name="Goeker M."/>
        </authorList>
    </citation>
    <scope>NUCLEOTIDE SEQUENCE [LARGE SCALE GENOMIC DNA]</scope>
    <source>
        <strain evidence="3 4">DSM 26377</strain>
    </source>
</reference>